<organism evidence="1 2">
    <name type="scientific">Ceratitis capitata</name>
    <name type="common">Mediterranean fruit fly</name>
    <name type="synonym">Tephritis capitata</name>
    <dbReference type="NCBI Taxonomy" id="7213"/>
    <lineage>
        <taxon>Eukaryota</taxon>
        <taxon>Metazoa</taxon>
        <taxon>Ecdysozoa</taxon>
        <taxon>Arthropoda</taxon>
        <taxon>Hexapoda</taxon>
        <taxon>Insecta</taxon>
        <taxon>Pterygota</taxon>
        <taxon>Neoptera</taxon>
        <taxon>Endopterygota</taxon>
        <taxon>Diptera</taxon>
        <taxon>Brachycera</taxon>
        <taxon>Muscomorpha</taxon>
        <taxon>Tephritoidea</taxon>
        <taxon>Tephritidae</taxon>
        <taxon>Ceratitis</taxon>
        <taxon>Ceratitis</taxon>
    </lineage>
</organism>
<evidence type="ECO:0000313" key="1">
    <source>
        <dbReference type="EMBL" id="CAD7006728.1"/>
    </source>
</evidence>
<feature type="non-terminal residue" evidence="1">
    <location>
        <position position="53"/>
    </location>
</feature>
<dbReference type="Proteomes" id="UP000606786">
    <property type="component" value="Unassembled WGS sequence"/>
</dbReference>
<dbReference type="EMBL" id="CAJHJT010000040">
    <property type="protein sequence ID" value="CAD7006728.1"/>
    <property type="molecule type" value="Genomic_DNA"/>
</dbReference>
<keyword evidence="2" id="KW-1185">Reference proteome</keyword>
<sequence>MRKLDVACFTWCLPTTQTCAISNSGSGNNMLHGVGNCVFATELCRKGGKKLKQ</sequence>
<comment type="caution">
    <text evidence="1">The sequence shown here is derived from an EMBL/GenBank/DDBJ whole genome shotgun (WGS) entry which is preliminary data.</text>
</comment>
<accession>A0A811V852</accession>
<proteinExistence type="predicted"/>
<name>A0A811V852_CERCA</name>
<protein>
    <submittedName>
        <fullName evidence="1">(Mediterranean fruit fly) hypothetical protein</fullName>
    </submittedName>
</protein>
<evidence type="ECO:0000313" key="2">
    <source>
        <dbReference type="Proteomes" id="UP000606786"/>
    </source>
</evidence>
<dbReference type="AlphaFoldDB" id="A0A811V852"/>
<gene>
    <name evidence="1" type="ORF">CCAP1982_LOCUS15027</name>
</gene>
<reference evidence="1" key="1">
    <citation type="submission" date="2020-11" db="EMBL/GenBank/DDBJ databases">
        <authorList>
            <person name="Whitehead M."/>
        </authorList>
    </citation>
    <scope>NUCLEOTIDE SEQUENCE</scope>
    <source>
        <strain evidence="1">EGII</strain>
    </source>
</reference>